<dbReference type="PANTHER" id="PTHR33116:SF78">
    <property type="entry name" value="OS12G0587133 PROTEIN"/>
    <property type="match status" value="1"/>
</dbReference>
<dbReference type="EMBL" id="QGNW01000256">
    <property type="protein sequence ID" value="RVW81109.1"/>
    <property type="molecule type" value="Genomic_DNA"/>
</dbReference>
<feature type="domain" description="Reverse transcriptase" evidence="1">
    <location>
        <begin position="368"/>
        <end position="654"/>
    </location>
</feature>
<dbReference type="InterPro" id="IPR036691">
    <property type="entry name" value="Endo/exonu/phosph_ase_sf"/>
</dbReference>
<proteinExistence type="predicted"/>
<dbReference type="SUPFAM" id="SSF56219">
    <property type="entry name" value="DNase I-like"/>
    <property type="match status" value="1"/>
</dbReference>
<dbReference type="Pfam" id="PF00078">
    <property type="entry name" value="RVT_1"/>
    <property type="match status" value="1"/>
</dbReference>
<dbReference type="SUPFAM" id="SSF56672">
    <property type="entry name" value="DNA/RNA polymerases"/>
    <property type="match status" value="1"/>
</dbReference>
<protein>
    <submittedName>
        <fullName evidence="2">LINE-1 retrotransposable element ORF2 protein</fullName>
    </submittedName>
</protein>
<dbReference type="Pfam" id="PF03372">
    <property type="entry name" value="Exo_endo_phos"/>
    <property type="match status" value="1"/>
</dbReference>
<reference evidence="2 3" key="1">
    <citation type="journal article" date="2018" name="PLoS Genet.">
        <title>Population sequencing reveals clonal diversity and ancestral inbreeding in the grapevine cultivar Chardonnay.</title>
        <authorList>
            <person name="Roach M.J."/>
            <person name="Johnson D.L."/>
            <person name="Bohlmann J."/>
            <person name="van Vuuren H.J."/>
            <person name="Jones S.J."/>
            <person name="Pretorius I.S."/>
            <person name="Schmidt S.A."/>
            <person name="Borneman A.R."/>
        </authorList>
    </citation>
    <scope>NUCLEOTIDE SEQUENCE [LARGE SCALE GENOMIC DNA]</scope>
    <source>
        <strain evidence="3">cv. Chardonnay</strain>
        <tissue evidence="2">Leaf</tissue>
    </source>
</reference>
<organism evidence="2 3">
    <name type="scientific">Vitis vinifera</name>
    <name type="common">Grape</name>
    <dbReference type="NCBI Taxonomy" id="29760"/>
    <lineage>
        <taxon>Eukaryota</taxon>
        <taxon>Viridiplantae</taxon>
        <taxon>Streptophyta</taxon>
        <taxon>Embryophyta</taxon>
        <taxon>Tracheophyta</taxon>
        <taxon>Spermatophyta</taxon>
        <taxon>Magnoliopsida</taxon>
        <taxon>eudicotyledons</taxon>
        <taxon>Gunneridae</taxon>
        <taxon>Pentapetalae</taxon>
        <taxon>rosids</taxon>
        <taxon>Vitales</taxon>
        <taxon>Vitaceae</taxon>
        <taxon>Viteae</taxon>
        <taxon>Vitis</taxon>
    </lineage>
</organism>
<dbReference type="GO" id="GO:0003677">
    <property type="term" value="F:DNA binding"/>
    <property type="evidence" value="ECO:0007669"/>
    <property type="project" value="InterPro"/>
</dbReference>
<dbReference type="PROSITE" id="PS50878">
    <property type="entry name" value="RT_POL"/>
    <property type="match status" value="1"/>
</dbReference>
<dbReference type="InterPro" id="IPR005135">
    <property type="entry name" value="Endo/exonuclease/phosphatase"/>
</dbReference>
<sequence length="822" mass="94185">MLLETEERIRFGCWLCWVVFGLYEDLSWNTRGLGSKKKRRIVRRFLSTQNPDIVMLQETKRETWDRRFVSSVWKGKRVEWAALPACGASGGSVILWDSSKLECTEKVLGSFSVTVKFNSGEEGSFWLTSVYGPINPLWRKDFWLELQDLFGLTFPRWESGLIDPPLRNAAFTWSNMQAVPICKRLDRFLFSSEWDTFFSQSFQEALPRWTSDHSPICLETNPLKWGPTPFRFENMWLIHPEFKEKFRVWWLECTGEGWEGHKFMRKLKKRFNGDKNLGLNGLKKGIVTLNSFIEWPQVSLGGLKELTGSLFLVRVEVGWIGLLLKRRFAGAVFQLNKEKAPGPDGFTIAVYQECWDVIKEDLMRVFLEFHTNGVINQSTNATFIALVPKKSQSVKISDYRPISLVTSLYKIIAKVLSGRLRKVLHETISDSQGAFVEGRHILDAVLIANEVVDEKRRSGEEGIVFKIDFEKAYDHVDWGFLDHVLQRKGFSQKWRLWIRGCLSSSSFAILVNGNAKGWVKASRGLRQKDPLSPFLFTLVADVLSRMLFRAEETGLTEGFSVGRDRTRVSLLQFADDTIFFSKASMEHLQNLKIILLVFGQVSGLKINLEKSTISGLPLGGNPKTIGFWDPVVERISRRLDGWKKAYLSLGGRIILIQSCLSHIPSYFLSLFKIPASVASKIEKMQRNFLWSGAGEGKKDHLVRWEVVSRPKELGGLGFGKISLRNIALLGKWLWRFPRERSGLWYKVIGSIYGTHPNGWDANMVVRWSHRCPWKAIAQVFQEFSPFVRLVVGNGREFVFGKIFGGVTNLCARNLLIFIELFL</sequence>
<evidence type="ECO:0000313" key="2">
    <source>
        <dbReference type="EMBL" id="RVW81109.1"/>
    </source>
</evidence>
<dbReference type="Gene3D" id="3.60.10.10">
    <property type="entry name" value="Endonuclease/exonuclease/phosphatase"/>
    <property type="match status" value="1"/>
</dbReference>
<gene>
    <name evidence="2" type="primary">LORF2_12</name>
    <name evidence="2" type="ORF">CK203_044713</name>
</gene>
<dbReference type="GO" id="GO:0004519">
    <property type="term" value="F:endonuclease activity"/>
    <property type="evidence" value="ECO:0007669"/>
    <property type="project" value="InterPro"/>
</dbReference>
<dbReference type="InterPro" id="IPR000477">
    <property type="entry name" value="RT_dom"/>
</dbReference>
<evidence type="ECO:0000259" key="1">
    <source>
        <dbReference type="PROSITE" id="PS50878"/>
    </source>
</evidence>
<accession>A0A438H9P5</accession>
<dbReference type="InterPro" id="IPR043502">
    <property type="entry name" value="DNA/RNA_pol_sf"/>
</dbReference>
<dbReference type="PANTHER" id="PTHR33116">
    <property type="entry name" value="REVERSE TRANSCRIPTASE ZINC-BINDING DOMAIN-CONTAINING PROTEIN-RELATED-RELATED"/>
    <property type="match status" value="1"/>
</dbReference>
<dbReference type="CDD" id="cd01650">
    <property type="entry name" value="RT_nLTR_like"/>
    <property type="match status" value="1"/>
</dbReference>
<dbReference type="InterPro" id="IPR020847">
    <property type="entry name" value="AP_endonuclease_F1_BS"/>
</dbReference>
<dbReference type="Proteomes" id="UP000288805">
    <property type="component" value="Unassembled WGS sequence"/>
</dbReference>
<dbReference type="AlphaFoldDB" id="A0A438H9P5"/>
<comment type="caution">
    <text evidence="2">The sequence shown here is derived from an EMBL/GenBank/DDBJ whole genome shotgun (WGS) entry which is preliminary data.</text>
</comment>
<name>A0A438H9P5_VITVI</name>
<dbReference type="GO" id="GO:0006281">
    <property type="term" value="P:DNA repair"/>
    <property type="evidence" value="ECO:0007669"/>
    <property type="project" value="InterPro"/>
</dbReference>
<dbReference type="PROSITE" id="PS00726">
    <property type="entry name" value="AP_NUCLEASE_F1_1"/>
    <property type="match status" value="1"/>
</dbReference>
<evidence type="ECO:0000313" key="3">
    <source>
        <dbReference type="Proteomes" id="UP000288805"/>
    </source>
</evidence>